<dbReference type="GO" id="GO:0003723">
    <property type="term" value="F:RNA binding"/>
    <property type="evidence" value="ECO:0007669"/>
    <property type="project" value="InterPro"/>
</dbReference>
<protein>
    <recommendedName>
        <fullName evidence="2">KH-like RNA-binding domain-containing protein</fullName>
    </recommendedName>
</protein>
<accession>A0A2K6G9R8</accession>
<organism evidence="3 4">
    <name type="scientific">Propithecus coquereli</name>
    <name type="common">Coquerel's sifaka</name>
    <name type="synonym">Propithecus verreauxi coquereli</name>
    <dbReference type="NCBI Taxonomy" id="379532"/>
    <lineage>
        <taxon>Eukaryota</taxon>
        <taxon>Metazoa</taxon>
        <taxon>Chordata</taxon>
        <taxon>Craniata</taxon>
        <taxon>Vertebrata</taxon>
        <taxon>Euteleostomi</taxon>
        <taxon>Mammalia</taxon>
        <taxon>Eutheria</taxon>
        <taxon>Euarchontoglires</taxon>
        <taxon>Primates</taxon>
        <taxon>Strepsirrhini</taxon>
        <taxon>Lemuriformes</taxon>
        <taxon>Indriidae</taxon>
        <taxon>Propithecus</taxon>
    </lineage>
</organism>
<reference evidence="3" key="1">
    <citation type="submission" date="2025-08" db="UniProtKB">
        <authorList>
            <consortium name="Ensembl"/>
        </authorList>
    </citation>
    <scope>IDENTIFICATION</scope>
</reference>
<dbReference type="Gene3D" id="3.30.1370.10">
    <property type="entry name" value="K Homology domain, type 1"/>
    <property type="match status" value="1"/>
</dbReference>
<sequence>MDMETSTPGKKPWWTMPQNFRVPLVFYMEEDQEELIFGQSDTYLRCIEEHSYTLIQLERWFTATGQTRVTVVGPPSARQWLLHMILCVGSQDSYCHARGLEMLRRVRSQPLTKDDLATPLSMEPNTGDLSLATRISGNISLSAPEASLYLLAGCSGFHLSSLYP</sequence>
<dbReference type="FunFam" id="3.30.1370.10:FF:000071">
    <property type="entry name" value="KH domain containing 1 like"/>
    <property type="match status" value="1"/>
</dbReference>
<dbReference type="AlphaFoldDB" id="A0A2K6G9R8"/>
<dbReference type="OMA" id="DSYCHAR"/>
<dbReference type="GeneTree" id="ENSGT00940000154353"/>
<dbReference type="CDD" id="cd12795">
    <property type="entry name" value="FILIA_N_like"/>
    <property type="match status" value="1"/>
</dbReference>
<dbReference type="PANTHER" id="PTHR31368:SF6">
    <property type="entry name" value="KH HOMOLOGY DOMAIN-CONTAINING PROTEIN 1"/>
    <property type="match status" value="1"/>
</dbReference>
<evidence type="ECO:0000259" key="2">
    <source>
        <dbReference type="Pfam" id="PF16005"/>
    </source>
</evidence>
<evidence type="ECO:0000256" key="1">
    <source>
        <dbReference type="ARBA" id="ARBA00009081"/>
    </source>
</evidence>
<dbReference type="InterPro" id="IPR031952">
    <property type="entry name" value="MOEP19_KH-like"/>
</dbReference>
<name>A0A2K6G9R8_PROCO</name>
<comment type="similarity">
    <text evidence="1">Belongs to the KHDC1 family.</text>
</comment>
<dbReference type="STRING" id="379532.ENSPCOP00000022961"/>
<dbReference type="Proteomes" id="UP000233160">
    <property type="component" value="Unassembled WGS sequence"/>
</dbReference>
<dbReference type="Pfam" id="PF16005">
    <property type="entry name" value="MOEP19"/>
    <property type="match status" value="1"/>
</dbReference>
<dbReference type="Ensembl" id="ENSPCOT00000033636.1">
    <property type="protein sequence ID" value="ENSPCOP00000022961.1"/>
    <property type="gene ID" value="ENSPCOG00000023603.1"/>
</dbReference>
<evidence type="ECO:0000313" key="4">
    <source>
        <dbReference type="Proteomes" id="UP000233160"/>
    </source>
</evidence>
<dbReference type="InterPro" id="IPR036612">
    <property type="entry name" value="KH_dom_type_1_sf"/>
</dbReference>
<proteinExistence type="inferred from homology"/>
<keyword evidence="4" id="KW-1185">Reference proteome</keyword>
<feature type="domain" description="KH-like RNA-binding" evidence="2">
    <location>
        <begin position="10"/>
        <end position="94"/>
    </location>
</feature>
<dbReference type="GO" id="GO:0005737">
    <property type="term" value="C:cytoplasm"/>
    <property type="evidence" value="ECO:0007669"/>
    <property type="project" value="TreeGrafter"/>
</dbReference>
<dbReference type="PANTHER" id="PTHR31368">
    <property type="entry name" value="DEVELOPMENT PLURPOTENCY-ASSOCIATED PROTEIN 1/5 FAMILY MEMBER"/>
    <property type="match status" value="1"/>
</dbReference>
<evidence type="ECO:0000313" key="3">
    <source>
        <dbReference type="Ensembl" id="ENSPCOP00000022961.1"/>
    </source>
</evidence>
<reference evidence="3" key="2">
    <citation type="submission" date="2025-09" db="UniProtKB">
        <authorList>
            <consortium name="Ensembl"/>
        </authorList>
    </citation>
    <scope>IDENTIFICATION</scope>
</reference>